<dbReference type="Pfam" id="PF00619">
    <property type="entry name" value="CARD"/>
    <property type="match status" value="1"/>
</dbReference>
<organism evidence="3 4">
    <name type="scientific">Crassostrea virginica</name>
    <name type="common">Eastern oyster</name>
    <dbReference type="NCBI Taxonomy" id="6565"/>
    <lineage>
        <taxon>Eukaryota</taxon>
        <taxon>Metazoa</taxon>
        <taxon>Spiralia</taxon>
        <taxon>Lophotrochozoa</taxon>
        <taxon>Mollusca</taxon>
        <taxon>Bivalvia</taxon>
        <taxon>Autobranchia</taxon>
        <taxon>Pteriomorphia</taxon>
        <taxon>Ostreida</taxon>
        <taxon>Ostreoidea</taxon>
        <taxon>Ostreidae</taxon>
        <taxon>Crassostrea</taxon>
    </lineage>
</organism>
<dbReference type="OrthoDB" id="6143648at2759"/>
<dbReference type="SUPFAM" id="SSF47986">
    <property type="entry name" value="DEATH domain"/>
    <property type="match status" value="1"/>
</dbReference>
<feature type="compositionally biased region" description="Polar residues" evidence="1">
    <location>
        <begin position="376"/>
        <end position="389"/>
    </location>
</feature>
<feature type="region of interest" description="Disordered" evidence="1">
    <location>
        <begin position="437"/>
        <end position="485"/>
    </location>
</feature>
<evidence type="ECO:0000313" key="3">
    <source>
        <dbReference type="Proteomes" id="UP000694844"/>
    </source>
</evidence>
<feature type="domain" description="CARD" evidence="2">
    <location>
        <begin position="111"/>
        <end position="187"/>
    </location>
</feature>
<proteinExistence type="predicted"/>
<gene>
    <name evidence="4" type="primary">LOC111118415</name>
</gene>
<dbReference type="CDD" id="cd01671">
    <property type="entry name" value="CARD"/>
    <property type="match status" value="1"/>
</dbReference>
<dbReference type="InterPro" id="IPR011029">
    <property type="entry name" value="DEATH-like_dom_sf"/>
</dbReference>
<evidence type="ECO:0000256" key="1">
    <source>
        <dbReference type="SAM" id="MobiDB-lite"/>
    </source>
</evidence>
<dbReference type="AlphaFoldDB" id="A0A8B8CEJ2"/>
<accession>A0A8B8CEJ2</accession>
<evidence type="ECO:0000313" key="4">
    <source>
        <dbReference type="RefSeq" id="XP_022313594.1"/>
    </source>
</evidence>
<dbReference type="Gene3D" id="1.10.533.10">
    <property type="entry name" value="Death Domain, Fas"/>
    <property type="match status" value="1"/>
</dbReference>
<dbReference type="GeneID" id="111118415"/>
<feature type="region of interest" description="Disordered" evidence="1">
    <location>
        <begin position="376"/>
        <end position="408"/>
    </location>
</feature>
<protein>
    <submittedName>
        <fullName evidence="4">Uncharacterized protein LOC111118415</fullName>
    </submittedName>
</protein>
<name>A0A8B8CEJ2_CRAVI</name>
<dbReference type="InterPro" id="IPR001315">
    <property type="entry name" value="CARD"/>
</dbReference>
<reference evidence="4" key="1">
    <citation type="submission" date="2025-08" db="UniProtKB">
        <authorList>
            <consortium name="RefSeq"/>
        </authorList>
    </citation>
    <scope>IDENTIFICATION</scope>
    <source>
        <tissue evidence="4">Whole sample</tissue>
    </source>
</reference>
<dbReference type="Proteomes" id="UP000694844">
    <property type="component" value="Chromosome 2"/>
</dbReference>
<evidence type="ECO:0000259" key="2">
    <source>
        <dbReference type="PROSITE" id="PS50209"/>
    </source>
</evidence>
<keyword evidence="3" id="KW-1185">Reference proteome</keyword>
<dbReference type="RefSeq" id="XP_022313594.1">
    <property type="nucleotide sequence ID" value="XM_022457886.1"/>
</dbReference>
<dbReference type="GO" id="GO:0042981">
    <property type="term" value="P:regulation of apoptotic process"/>
    <property type="evidence" value="ECO:0007669"/>
    <property type="project" value="InterPro"/>
</dbReference>
<sequence>MEDRPAIEHKQTQTETGFLPPLTRESLLLLNMQHSVTQLANFVYESAKEHRKNYAAINAQLHLINERLRSSDSVVYGSSSSMATNMKMQKDLLRCISRDKVSVGEDNLEGNETIHRECLMEKLTDMVKDMDLGNTHLMDELLNNECLTQDEASEITLTTSRKDQIRKLIVLFAKRGRGNFVKFLEVIGRKHQYPDIARELREIYVKKTTEGRSSECLLCVIKRDVDIRDVVDHLCHRKIIDVEFLDLLISGKSGTQNSLWEIVFSNIDKSVNRKENIHYLQEALSRKYDSLASKLGFQTPPQLGNHICSHTQNFSMSWRSTGSVESSIGDVSTTSEVARKSDSEELRGLLSNQPNFEETANIPKCVSWLSSIEPNTSDGCSPTSDNQPILDSPASKDSGVYSSENEKKVQFKDENKTITFSEAFPFPEHAINGSLLNSFNDSGSDKNSITVTNPVGFEEEDCDERSFNSSKQAEERRRKPIDNAS</sequence>
<dbReference type="PROSITE" id="PS50209">
    <property type="entry name" value="CARD"/>
    <property type="match status" value="1"/>
</dbReference>
<feature type="compositionally biased region" description="Polar residues" evidence="1">
    <location>
        <begin position="437"/>
        <end position="453"/>
    </location>
</feature>
<feature type="compositionally biased region" description="Basic and acidic residues" evidence="1">
    <location>
        <begin position="472"/>
        <end position="485"/>
    </location>
</feature>
<dbReference type="KEGG" id="cvn:111118415"/>